<feature type="coiled-coil region" evidence="1">
    <location>
        <begin position="31"/>
        <end position="86"/>
    </location>
</feature>
<organism evidence="2">
    <name type="scientific">marine sediment metagenome</name>
    <dbReference type="NCBI Taxonomy" id="412755"/>
    <lineage>
        <taxon>unclassified sequences</taxon>
        <taxon>metagenomes</taxon>
        <taxon>ecological metagenomes</taxon>
    </lineage>
</organism>
<accession>A0A0F9SG05</accession>
<proteinExistence type="predicted"/>
<reference evidence="2" key="1">
    <citation type="journal article" date="2015" name="Nature">
        <title>Complex archaea that bridge the gap between prokaryotes and eukaryotes.</title>
        <authorList>
            <person name="Spang A."/>
            <person name="Saw J.H."/>
            <person name="Jorgensen S.L."/>
            <person name="Zaremba-Niedzwiedzka K."/>
            <person name="Martijn J."/>
            <person name="Lind A.E."/>
            <person name="van Eijk R."/>
            <person name="Schleper C."/>
            <person name="Guy L."/>
            <person name="Ettema T.J."/>
        </authorList>
    </citation>
    <scope>NUCLEOTIDE SEQUENCE</scope>
</reference>
<gene>
    <name evidence="2" type="ORF">LCGC14_0475760</name>
</gene>
<protein>
    <submittedName>
        <fullName evidence="2">Uncharacterized protein</fullName>
    </submittedName>
</protein>
<dbReference type="EMBL" id="LAZR01000512">
    <property type="protein sequence ID" value="KKN65984.1"/>
    <property type="molecule type" value="Genomic_DNA"/>
</dbReference>
<sequence length="115" mass="12863">MNDDNHKVEELAKAVFSGDKGLVDAIRELPEKSEQSENKRLKAELAEANRANDTSRNLLSLSQGNYEQLQAELAKAKEALRKYGKHGMSCPDWLAKRGWKGFKCECGLEQALKGK</sequence>
<dbReference type="AlphaFoldDB" id="A0A0F9SG05"/>
<comment type="caution">
    <text evidence="2">The sequence shown here is derived from an EMBL/GenBank/DDBJ whole genome shotgun (WGS) entry which is preliminary data.</text>
</comment>
<keyword evidence="1" id="KW-0175">Coiled coil</keyword>
<evidence type="ECO:0000313" key="2">
    <source>
        <dbReference type="EMBL" id="KKN65984.1"/>
    </source>
</evidence>
<evidence type="ECO:0000256" key="1">
    <source>
        <dbReference type="SAM" id="Coils"/>
    </source>
</evidence>
<name>A0A0F9SG05_9ZZZZ</name>